<keyword evidence="3" id="KW-1185">Reference proteome</keyword>
<proteinExistence type="predicted"/>
<sequence length="152" mass="16235">MASIPNDINMTNEMRPEHHVHRTDEPLPGARGGAPAADYNPDTIERMPSSAWEDPSTRDTPDVTFAASADKGRDAFSEERLTGVQPHDGGVAIDGTAGHDQMPTGKASATDRVIGKAQKVIGKVTHNPEMLDKGELRETGGKAAMQARADHD</sequence>
<accession>A0AAD7FH07</accession>
<feature type="region of interest" description="Disordered" evidence="1">
    <location>
        <begin position="124"/>
        <end position="152"/>
    </location>
</feature>
<evidence type="ECO:0000313" key="3">
    <source>
        <dbReference type="Proteomes" id="UP001221142"/>
    </source>
</evidence>
<feature type="compositionally biased region" description="Basic and acidic residues" evidence="1">
    <location>
        <begin position="70"/>
        <end position="81"/>
    </location>
</feature>
<evidence type="ECO:0000256" key="1">
    <source>
        <dbReference type="SAM" id="MobiDB-lite"/>
    </source>
</evidence>
<comment type="caution">
    <text evidence="2">The sequence shown here is derived from an EMBL/GenBank/DDBJ whole genome shotgun (WGS) entry which is preliminary data.</text>
</comment>
<feature type="compositionally biased region" description="Low complexity" evidence="1">
    <location>
        <begin position="26"/>
        <end position="37"/>
    </location>
</feature>
<feature type="compositionally biased region" description="Basic and acidic residues" evidence="1">
    <location>
        <begin position="14"/>
        <end position="25"/>
    </location>
</feature>
<dbReference type="EMBL" id="JARKIF010000018">
    <property type="protein sequence ID" value="KAJ7619571.1"/>
    <property type="molecule type" value="Genomic_DNA"/>
</dbReference>
<gene>
    <name evidence="2" type="ORF">FB45DRAFT_871705</name>
</gene>
<feature type="compositionally biased region" description="Basic and acidic residues" evidence="1">
    <location>
        <begin position="129"/>
        <end position="140"/>
    </location>
</feature>
<dbReference type="Proteomes" id="UP001221142">
    <property type="component" value="Unassembled WGS sequence"/>
</dbReference>
<feature type="region of interest" description="Disordered" evidence="1">
    <location>
        <begin position="1"/>
        <end position="111"/>
    </location>
</feature>
<organism evidence="2 3">
    <name type="scientific">Roridomyces roridus</name>
    <dbReference type="NCBI Taxonomy" id="1738132"/>
    <lineage>
        <taxon>Eukaryota</taxon>
        <taxon>Fungi</taxon>
        <taxon>Dikarya</taxon>
        <taxon>Basidiomycota</taxon>
        <taxon>Agaricomycotina</taxon>
        <taxon>Agaricomycetes</taxon>
        <taxon>Agaricomycetidae</taxon>
        <taxon>Agaricales</taxon>
        <taxon>Marasmiineae</taxon>
        <taxon>Mycenaceae</taxon>
        <taxon>Roridomyces</taxon>
    </lineage>
</organism>
<reference evidence="2" key="1">
    <citation type="submission" date="2023-03" db="EMBL/GenBank/DDBJ databases">
        <title>Massive genome expansion in bonnet fungi (Mycena s.s.) driven by repeated elements and novel gene families across ecological guilds.</title>
        <authorList>
            <consortium name="Lawrence Berkeley National Laboratory"/>
            <person name="Harder C.B."/>
            <person name="Miyauchi S."/>
            <person name="Viragh M."/>
            <person name="Kuo A."/>
            <person name="Thoen E."/>
            <person name="Andreopoulos B."/>
            <person name="Lu D."/>
            <person name="Skrede I."/>
            <person name="Drula E."/>
            <person name="Henrissat B."/>
            <person name="Morin E."/>
            <person name="Kohler A."/>
            <person name="Barry K."/>
            <person name="LaButti K."/>
            <person name="Morin E."/>
            <person name="Salamov A."/>
            <person name="Lipzen A."/>
            <person name="Mereny Z."/>
            <person name="Hegedus B."/>
            <person name="Baldrian P."/>
            <person name="Stursova M."/>
            <person name="Weitz H."/>
            <person name="Taylor A."/>
            <person name="Grigoriev I.V."/>
            <person name="Nagy L.G."/>
            <person name="Martin F."/>
            <person name="Kauserud H."/>
        </authorList>
    </citation>
    <scope>NUCLEOTIDE SEQUENCE</scope>
    <source>
        <strain evidence="2">9284</strain>
    </source>
</reference>
<dbReference type="AlphaFoldDB" id="A0AAD7FH07"/>
<name>A0AAD7FH07_9AGAR</name>
<evidence type="ECO:0000313" key="2">
    <source>
        <dbReference type="EMBL" id="KAJ7619571.1"/>
    </source>
</evidence>
<feature type="compositionally biased region" description="Polar residues" evidence="1">
    <location>
        <begin position="1"/>
        <end position="12"/>
    </location>
</feature>
<evidence type="ECO:0008006" key="4">
    <source>
        <dbReference type="Google" id="ProtNLM"/>
    </source>
</evidence>
<protein>
    <recommendedName>
        <fullName evidence="4">CsbD-like domain-containing protein</fullName>
    </recommendedName>
</protein>